<keyword evidence="4" id="KW-1185">Reference proteome</keyword>
<protein>
    <submittedName>
        <fullName evidence="3">Uncharacterized protein</fullName>
    </submittedName>
</protein>
<evidence type="ECO:0000313" key="3">
    <source>
        <dbReference type="EMBL" id="MBB4123983.1"/>
    </source>
</evidence>
<dbReference type="RefSeq" id="WP_183489977.1">
    <property type="nucleotide sequence ID" value="NZ_JACIDZ010000015.1"/>
</dbReference>
<evidence type="ECO:0000256" key="1">
    <source>
        <dbReference type="SAM" id="MobiDB-lite"/>
    </source>
</evidence>
<gene>
    <name evidence="3" type="ORF">GGR30_003932</name>
</gene>
<dbReference type="Proteomes" id="UP000530571">
    <property type="component" value="Unassembled WGS sequence"/>
</dbReference>
<sequence>MADRDNPAPASQTSDPPDGDGSEFDQYNNASSENNDSNIQSSISEKRFNIIELTSVAGIFFTALLFIISALQAYTSNKTMIIMQAQFNETQNEIKANFILEDKVQSNKISNAIKDNLSDLEVLANCDDWEYINKESQINILNISDIYLSDVQYLHQLAIIYDLKDEWSVICSRRKRFLDGHCLLRDRVMERIQSLNGPLRGDYEKCVLQPSLQ</sequence>
<evidence type="ECO:0000256" key="2">
    <source>
        <dbReference type="SAM" id="Phobius"/>
    </source>
</evidence>
<keyword evidence="2" id="KW-0812">Transmembrane</keyword>
<feature type="transmembrane region" description="Helical" evidence="2">
    <location>
        <begin position="50"/>
        <end position="74"/>
    </location>
</feature>
<feature type="compositionally biased region" description="Polar residues" evidence="1">
    <location>
        <begin position="25"/>
        <end position="38"/>
    </location>
</feature>
<reference evidence="3 4" key="1">
    <citation type="submission" date="2020-08" db="EMBL/GenBank/DDBJ databases">
        <title>Genomic Encyclopedia of Type Strains, Phase IV (KMG-IV): sequencing the most valuable type-strain genomes for metagenomic binning, comparative biology and taxonomic classification.</title>
        <authorList>
            <person name="Goeker M."/>
        </authorList>
    </citation>
    <scope>NUCLEOTIDE SEQUENCE [LARGE SCALE GENOMIC DNA]</scope>
    <source>
        <strain evidence="3 4">DSM 28101</strain>
    </source>
</reference>
<keyword evidence="2" id="KW-0472">Membrane</keyword>
<dbReference type="EMBL" id="JACIDZ010000015">
    <property type="protein sequence ID" value="MBB4123983.1"/>
    <property type="molecule type" value="Genomic_DNA"/>
</dbReference>
<feature type="region of interest" description="Disordered" evidence="1">
    <location>
        <begin position="1"/>
        <end position="38"/>
    </location>
</feature>
<name>A0A7W6KQ94_9HYPH</name>
<keyword evidence="2" id="KW-1133">Transmembrane helix</keyword>
<accession>A0A7W6KQ94</accession>
<dbReference type="AlphaFoldDB" id="A0A7W6KQ94"/>
<organism evidence="3 4">
    <name type="scientific">Martelella radicis</name>
    <dbReference type="NCBI Taxonomy" id="1397476"/>
    <lineage>
        <taxon>Bacteria</taxon>
        <taxon>Pseudomonadati</taxon>
        <taxon>Pseudomonadota</taxon>
        <taxon>Alphaproteobacteria</taxon>
        <taxon>Hyphomicrobiales</taxon>
        <taxon>Aurantimonadaceae</taxon>
        <taxon>Martelella</taxon>
    </lineage>
</organism>
<evidence type="ECO:0000313" key="4">
    <source>
        <dbReference type="Proteomes" id="UP000530571"/>
    </source>
</evidence>
<comment type="caution">
    <text evidence="3">The sequence shown here is derived from an EMBL/GenBank/DDBJ whole genome shotgun (WGS) entry which is preliminary data.</text>
</comment>
<proteinExistence type="predicted"/>